<dbReference type="PANTHER" id="PTHR32114:SF2">
    <property type="entry name" value="ABC TRANSPORTER ABCH.3"/>
    <property type="match status" value="1"/>
</dbReference>
<evidence type="ECO:0000313" key="3">
    <source>
        <dbReference type="EMBL" id="DAE27692.1"/>
    </source>
</evidence>
<sequence>MKIKLISLSVENFMCYASRTFDFYDITKIVAKNGVGKSTIATAYLWCLFNCDYELKDNPVVRREVDGKSVDDMDVSVELTLDVDGKEVTMKKVQKRTYKEAVKDGKIVTTVSDNNSYYINSVPKTLTAFNEYLGVNMKMFKACSNINAFLSRKPDEMREYLFSLIESVTDLDMARSRKELAELVPMLEKYAVEEIRSMNKLISSNVDKQSPVIDGQIKEKERDIQIKQAIEISDLELQKNSLKVQIADCVAKQTDNDKLLAEYDKASADILDLKFKQGDLSRKANEENIKARREIEDKIADKKFLVKQTKKTIADTESRVASSEKVIENIKNCLQVERDKWKEENERKFDDSSFICPYCGNEYKEDKKEQLKADFAKHKADNLEAITDNGNMYKERLDKEKAALESLKTELPQHEESLEMLNTAIADLEKQLSELPQEIDVTATEEYKTLEQQIAEKEHAMHKANDVSAVKAELKVQESEFRHQLSECERKIAESNTEKDEQRLEELRAEQRTQEQNKTNAEKILDLLDELDKAKNETLSDSINSHFSLVKWKLFELNKSGGYKSVCIPTVNGKSILTTMSNKGNRILGRVDICNSIQKISGMSVPIILDDSESLDSTNQKKVAEMVDSQLIMLIVNDSEKLEIVEG</sequence>
<evidence type="ECO:0000256" key="1">
    <source>
        <dbReference type="SAM" id="Coils"/>
    </source>
</evidence>
<dbReference type="InterPro" id="IPR038729">
    <property type="entry name" value="Rad50/SbcC_AAA"/>
</dbReference>
<dbReference type="Pfam" id="PF13476">
    <property type="entry name" value="AAA_23"/>
    <property type="match status" value="1"/>
</dbReference>
<feature type="domain" description="Rad50/SbcC-type AAA" evidence="2">
    <location>
        <begin position="7"/>
        <end position="227"/>
    </location>
</feature>
<organism evidence="3">
    <name type="scientific">virus sp. ctpeS3</name>
    <dbReference type="NCBI Taxonomy" id="2826815"/>
    <lineage>
        <taxon>Viruses</taxon>
    </lineage>
</organism>
<evidence type="ECO:0000259" key="2">
    <source>
        <dbReference type="Pfam" id="PF13476"/>
    </source>
</evidence>
<keyword evidence="1" id="KW-0175">Coiled coil</keyword>
<dbReference type="InterPro" id="IPR027417">
    <property type="entry name" value="P-loop_NTPase"/>
</dbReference>
<protein>
    <submittedName>
        <fullName evidence="3">Chromosome partition protein</fullName>
    </submittedName>
</protein>
<dbReference type="Gene3D" id="3.40.50.300">
    <property type="entry name" value="P-loop containing nucleotide triphosphate hydrolases"/>
    <property type="match status" value="1"/>
</dbReference>
<dbReference type="GO" id="GO:0016887">
    <property type="term" value="F:ATP hydrolysis activity"/>
    <property type="evidence" value="ECO:0007669"/>
    <property type="project" value="InterPro"/>
</dbReference>
<feature type="coiled-coil region" evidence="1">
    <location>
        <begin position="390"/>
        <end position="537"/>
    </location>
</feature>
<name>A0A8S5R9N8_9VIRU</name>
<dbReference type="GO" id="GO:0006302">
    <property type="term" value="P:double-strand break repair"/>
    <property type="evidence" value="ECO:0007669"/>
    <property type="project" value="InterPro"/>
</dbReference>
<dbReference type="SUPFAM" id="SSF52540">
    <property type="entry name" value="P-loop containing nucleoside triphosphate hydrolases"/>
    <property type="match status" value="1"/>
</dbReference>
<dbReference type="PANTHER" id="PTHR32114">
    <property type="entry name" value="ABC TRANSPORTER ABCH.3"/>
    <property type="match status" value="1"/>
</dbReference>
<proteinExistence type="predicted"/>
<dbReference type="EMBL" id="BK015845">
    <property type="protein sequence ID" value="DAE27692.1"/>
    <property type="molecule type" value="Genomic_DNA"/>
</dbReference>
<accession>A0A8S5R9N8</accession>
<reference evidence="3" key="1">
    <citation type="journal article" date="2021" name="Proc. Natl. Acad. Sci. U.S.A.">
        <title>A Catalog of Tens of Thousands of Viruses from Human Metagenomes Reveals Hidden Associations with Chronic Diseases.</title>
        <authorList>
            <person name="Tisza M.J."/>
            <person name="Buck C.B."/>
        </authorList>
    </citation>
    <scope>NUCLEOTIDE SEQUENCE</scope>
    <source>
        <strain evidence="3">CtpeS3</strain>
    </source>
</reference>